<evidence type="ECO:0000256" key="9">
    <source>
        <dbReference type="ARBA" id="ARBA00023221"/>
    </source>
</evidence>
<keyword evidence="10" id="KW-0413">Isomerase</keyword>
<comment type="similarity">
    <text evidence="2">Belongs to the GMC oxidoreductase family.</text>
</comment>
<dbReference type="EC" id="5.3.3.1" evidence="11"/>
<keyword evidence="4" id="KW-0285">Flavoprotein</keyword>
<evidence type="ECO:0000256" key="6">
    <source>
        <dbReference type="ARBA" id="ARBA00023002"/>
    </source>
</evidence>
<feature type="region of interest" description="Disordered" evidence="16">
    <location>
        <begin position="1"/>
        <end position="74"/>
    </location>
</feature>
<keyword evidence="9" id="KW-0753">Steroid metabolism</keyword>
<keyword evidence="5" id="KW-0274">FAD</keyword>
<dbReference type="Proteomes" id="UP000554235">
    <property type="component" value="Unassembled WGS sequence"/>
</dbReference>
<keyword evidence="8" id="KW-1207">Sterol metabolism</keyword>
<dbReference type="Pfam" id="PF00732">
    <property type="entry name" value="GMC_oxred_N"/>
    <property type="match status" value="1"/>
</dbReference>
<evidence type="ECO:0000256" key="7">
    <source>
        <dbReference type="ARBA" id="ARBA00023098"/>
    </source>
</evidence>
<evidence type="ECO:0000256" key="4">
    <source>
        <dbReference type="ARBA" id="ARBA00022630"/>
    </source>
</evidence>
<dbReference type="PANTHER" id="PTHR47470">
    <property type="entry name" value="CHOLESTEROL OXIDASE"/>
    <property type="match status" value="1"/>
</dbReference>
<evidence type="ECO:0000313" key="19">
    <source>
        <dbReference type="EMBL" id="KAF4464920.1"/>
    </source>
</evidence>
<dbReference type="OrthoDB" id="9974421at2759"/>
<accession>A0A8H4L899</accession>
<proteinExistence type="inferred from homology"/>
<dbReference type="EMBL" id="JAADYS010001123">
    <property type="protein sequence ID" value="KAF4464920.1"/>
    <property type="molecule type" value="Genomic_DNA"/>
</dbReference>
<dbReference type="Pfam" id="PF05199">
    <property type="entry name" value="GMC_oxred_C"/>
    <property type="match status" value="1"/>
</dbReference>
<dbReference type="InterPro" id="IPR052542">
    <property type="entry name" value="Cholesterol_Oxidase"/>
</dbReference>
<keyword evidence="7" id="KW-0443">Lipid metabolism</keyword>
<evidence type="ECO:0000256" key="3">
    <source>
        <dbReference type="ARBA" id="ARBA00022548"/>
    </source>
</evidence>
<keyword evidence="3" id="KW-0153">Cholesterol metabolism</keyword>
<feature type="domain" description="Glucose-methanol-choline oxidoreductase N-terminal" evidence="17">
    <location>
        <begin position="182"/>
        <end position="384"/>
    </location>
</feature>
<dbReference type="GO" id="GO:0016995">
    <property type="term" value="F:cholesterol oxidase activity"/>
    <property type="evidence" value="ECO:0007669"/>
    <property type="project" value="UniProtKB-EC"/>
</dbReference>
<evidence type="ECO:0000256" key="14">
    <source>
        <dbReference type="ARBA" id="ARBA00049744"/>
    </source>
</evidence>
<feature type="compositionally biased region" description="Polar residues" evidence="16">
    <location>
        <begin position="29"/>
        <end position="59"/>
    </location>
</feature>
<dbReference type="GO" id="GO:0004769">
    <property type="term" value="F:steroid Delta-isomerase activity"/>
    <property type="evidence" value="ECO:0007669"/>
    <property type="project" value="UniProtKB-EC"/>
</dbReference>
<evidence type="ECO:0000313" key="20">
    <source>
        <dbReference type="Proteomes" id="UP000554235"/>
    </source>
</evidence>
<keyword evidence="6" id="KW-0560">Oxidoreductase</keyword>
<dbReference type="InterPro" id="IPR036188">
    <property type="entry name" value="FAD/NAD-bd_sf"/>
</dbReference>
<protein>
    <recommendedName>
        <fullName evidence="14">Cholesterol oxidase</fullName>
        <ecNumber evidence="13">1.1.3.6</ecNumber>
        <ecNumber evidence="11">5.3.3.1</ecNumber>
    </recommendedName>
    <alternativeName>
        <fullName evidence="15">Cholesterol isomerase</fullName>
    </alternativeName>
</protein>
<evidence type="ECO:0000256" key="13">
    <source>
        <dbReference type="ARBA" id="ARBA00049723"/>
    </source>
</evidence>
<dbReference type="SUPFAM" id="SSF51905">
    <property type="entry name" value="FAD/NAD(P)-binding domain"/>
    <property type="match status" value="1"/>
</dbReference>
<evidence type="ECO:0000256" key="5">
    <source>
        <dbReference type="ARBA" id="ARBA00022827"/>
    </source>
</evidence>
<feature type="domain" description="Glucose-methanol-choline oxidoreductase C-terminal" evidence="18">
    <location>
        <begin position="582"/>
        <end position="645"/>
    </location>
</feature>
<dbReference type="Gene3D" id="3.50.50.60">
    <property type="entry name" value="FAD/NAD(P)-binding domain"/>
    <property type="match status" value="3"/>
</dbReference>
<comment type="pathway">
    <text evidence="12">Steroid metabolism; cholesterol degradation.</text>
</comment>
<dbReference type="EC" id="1.1.3.6" evidence="13"/>
<sequence length="1293" mass="142778">MDEDYNGNVGQDQNGAQDHNGYDHGLNFNDANGSNGHYQNGNSHSNGINGANARVNGQSWGVPPRLSDGGLDTRNQRRFPRISLPVEMMRDTYDVVVIGTGYGGGVAASRMARGQQKVCVLERGKERWPGEFPEGMIDSLKELRVSGEAAPGDRRGIPGFNVDLGNPTALYNLTVGEGQNVYSAHGLGGTSLVNANVFLEPTDAVMEMDIWPEELRGKEKAWKKYYERAASVLEPAKYPETSPTLLKASFLKKQAGLVGQENNFYTVPQTTRFHDGPNSTGVYMRASSLTGMDATGINDGSKSTTLVNYMSDAWNWGAEIFCECEVRYVTKAPDREGYIIWFAWHSNRRGRFVTMYDDLMWVHAKKLVFFGAGSLGTTEILLRSKQLGLSMSDELGTQMSGNGDMLGFGYNCDYPANVMAQPDPPKDRPVGPCITSVLDMRSTNPKRPLEGFVVEDCAIPMALGPVILPILTQPQLPSLNPGSFDFIRTLTKSLKVAGSRYLGPYFEQGSVQNTTAYLIMSHDSSQGSLTLKDDKPVLVYSGVGRSDNVNRVHAFLKKMTDNVGGQFITNPAWRFLGCQEITVHPIGGARVSSDGTSNKGVVNSTGQVFKGNDTQEIHEGLVVCDGAAVPAAVGVNPFATITALAERSIELVAQQHGIEIDYETKNGELDMFGKPAHPHPREPEHEKLAWTIAKSADNGDAGIGFSEVMSGYIHASGQVADFEVAAKLARTRCEAARFFLTVKSWDIDELINNSRHPANLTGTFCCEALGGTFMVHRGTFQLFTQDPRQPDTANLVYNFDMVSPKGKKLHFNGYKVVNSKSFLNPLNVWKQTSTLYVTITDEGTEVVGRGTLHIQPFDFIQELQTFEPSGPTLLSKISSTASFLTFFTKQIASPFFSTLGRLQYPSESINSTAKVTTPSQTISLEAIDGEKSTLHMWDPIENGEPNSQAKGLPLLFIAGDAVDHTMYALPTIERNAITHFREAGYRPYCLTHRIGRTATAQKNYTPYDIRWDILAALTHIHKLEDARGQDKKIYVVAHSAGSLGLACGLLDGTIPGDWISGITASTVFMNPIFGKVSQVIADFPNLPYMPNLPGLSRLPRLPNFPIALYERFIGSWWDCTSSPKDSYTQWVLNQILRLYPQRVGETCKSVVCHRSSLVFGRLFSHRNLNEATHRHLDRFLGGVSMKTMRWFLQTAHTQTVTTNGPAYNNLVTDENLKRLKNIPILFISGTEDMSYTAENTDKSYTTLANVHGRRLYERELFPGKGHMDVWMGANSYQDVYPRVQRHADAIMKN</sequence>
<dbReference type="InterPro" id="IPR029058">
    <property type="entry name" value="AB_hydrolase_fold"/>
</dbReference>
<evidence type="ECO:0000256" key="11">
    <source>
        <dbReference type="ARBA" id="ARBA00038856"/>
    </source>
</evidence>
<evidence type="ECO:0000259" key="17">
    <source>
        <dbReference type="Pfam" id="PF00732"/>
    </source>
</evidence>
<evidence type="ECO:0000256" key="8">
    <source>
        <dbReference type="ARBA" id="ARBA00023166"/>
    </source>
</evidence>
<evidence type="ECO:0000256" key="2">
    <source>
        <dbReference type="ARBA" id="ARBA00010790"/>
    </source>
</evidence>
<name>A0A8H4L899_9HYPO</name>
<comment type="caution">
    <text evidence="19">The sequence shown here is derived from an EMBL/GenBank/DDBJ whole genome shotgun (WGS) entry which is preliminary data.</text>
</comment>
<dbReference type="InterPro" id="IPR007867">
    <property type="entry name" value="GMC_OxRtase_C"/>
</dbReference>
<dbReference type="GO" id="GO:0050660">
    <property type="term" value="F:flavin adenine dinucleotide binding"/>
    <property type="evidence" value="ECO:0007669"/>
    <property type="project" value="InterPro"/>
</dbReference>
<evidence type="ECO:0000256" key="12">
    <source>
        <dbReference type="ARBA" id="ARBA00049645"/>
    </source>
</evidence>
<gene>
    <name evidence="19" type="ORF">FALBO_8237</name>
</gene>
<dbReference type="InterPro" id="IPR000172">
    <property type="entry name" value="GMC_OxRdtase_N"/>
</dbReference>
<dbReference type="Gene3D" id="3.40.50.1820">
    <property type="entry name" value="alpha/beta hydrolase"/>
    <property type="match status" value="1"/>
</dbReference>
<organism evidence="19 20">
    <name type="scientific">Fusarium albosuccineum</name>
    <dbReference type="NCBI Taxonomy" id="1237068"/>
    <lineage>
        <taxon>Eukaryota</taxon>
        <taxon>Fungi</taxon>
        <taxon>Dikarya</taxon>
        <taxon>Ascomycota</taxon>
        <taxon>Pezizomycotina</taxon>
        <taxon>Sordariomycetes</taxon>
        <taxon>Hypocreomycetidae</taxon>
        <taxon>Hypocreales</taxon>
        <taxon>Nectriaceae</taxon>
        <taxon>Fusarium</taxon>
        <taxon>Fusarium decemcellulare species complex</taxon>
    </lineage>
</organism>
<feature type="compositionally biased region" description="Polar residues" evidence="16">
    <location>
        <begin position="8"/>
        <end position="17"/>
    </location>
</feature>
<evidence type="ECO:0000256" key="1">
    <source>
        <dbReference type="ARBA" id="ARBA00001974"/>
    </source>
</evidence>
<dbReference type="GO" id="GO:0008203">
    <property type="term" value="P:cholesterol metabolic process"/>
    <property type="evidence" value="ECO:0007669"/>
    <property type="project" value="UniProtKB-KW"/>
</dbReference>
<reference evidence="19 20" key="1">
    <citation type="submission" date="2020-01" db="EMBL/GenBank/DDBJ databases">
        <title>Identification and distribution of gene clusters putatively required for synthesis of sphingolipid metabolism inhibitors in phylogenetically diverse species of the filamentous fungus Fusarium.</title>
        <authorList>
            <person name="Kim H.-S."/>
            <person name="Busman M."/>
            <person name="Brown D.W."/>
            <person name="Divon H."/>
            <person name="Uhlig S."/>
            <person name="Proctor R.H."/>
        </authorList>
    </citation>
    <scope>NUCLEOTIDE SEQUENCE [LARGE SCALE GENOMIC DNA]</scope>
    <source>
        <strain evidence="19 20">NRRL 20459</strain>
    </source>
</reference>
<dbReference type="SUPFAM" id="SSF53474">
    <property type="entry name" value="alpha/beta-Hydrolases"/>
    <property type="match status" value="1"/>
</dbReference>
<dbReference type="PANTHER" id="PTHR47470:SF1">
    <property type="entry name" value="FAD-DEPENDENT OXIDOREDUCTASE 2 FAD BINDING DOMAIN-CONTAINING PROTEIN"/>
    <property type="match status" value="1"/>
</dbReference>
<keyword evidence="20" id="KW-1185">Reference proteome</keyword>
<evidence type="ECO:0000256" key="15">
    <source>
        <dbReference type="ARBA" id="ARBA00049778"/>
    </source>
</evidence>
<evidence type="ECO:0000256" key="16">
    <source>
        <dbReference type="SAM" id="MobiDB-lite"/>
    </source>
</evidence>
<evidence type="ECO:0000256" key="10">
    <source>
        <dbReference type="ARBA" id="ARBA00023235"/>
    </source>
</evidence>
<evidence type="ECO:0000259" key="18">
    <source>
        <dbReference type="Pfam" id="PF05199"/>
    </source>
</evidence>
<comment type="cofactor">
    <cofactor evidence="1">
        <name>FAD</name>
        <dbReference type="ChEBI" id="CHEBI:57692"/>
    </cofactor>
</comment>